<dbReference type="Proteomes" id="UP001060112">
    <property type="component" value="Chromosome"/>
</dbReference>
<evidence type="ECO:0000256" key="1">
    <source>
        <dbReference type="ARBA" id="ARBA00007358"/>
    </source>
</evidence>
<organism evidence="6 7">
    <name type="scientific">Allocoprobacillus halotolerans</name>
    <dbReference type="NCBI Taxonomy" id="2944914"/>
    <lineage>
        <taxon>Bacteria</taxon>
        <taxon>Bacillati</taxon>
        <taxon>Bacillota</taxon>
        <taxon>Erysipelotrichia</taxon>
        <taxon>Erysipelotrichales</taxon>
        <taxon>Erysipelotrichaceae</taxon>
        <taxon>Allocoprobacillus</taxon>
    </lineage>
</organism>
<keyword evidence="3" id="KW-0520">NAD</keyword>
<evidence type="ECO:0000256" key="3">
    <source>
        <dbReference type="ARBA" id="ARBA00023027"/>
    </source>
</evidence>
<dbReference type="CDD" id="cd14865">
    <property type="entry name" value="Fe-ADH-like"/>
    <property type="match status" value="1"/>
</dbReference>
<dbReference type="Pfam" id="PF25137">
    <property type="entry name" value="ADH_Fe_C"/>
    <property type="match status" value="1"/>
</dbReference>
<evidence type="ECO:0000256" key="2">
    <source>
        <dbReference type="ARBA" id="ARBA00023002"/>
    </source>
</evidence>
<keyword evidence="2" id="KW-0560">Oxidoreductase</keyword>
<dbReference type="PROSITE" id="PS00913">
    <property type="entry name" value="ADH_IRON_1"/>
    <property type="match status" value="1"/>
</dbReference>
<dbReference type="InterPro" id="IPR001670">
    <property type="entry name" value="ADH_Fe/GldA"/>
</dbReference>
<dbReference type="RefSeq" id="WP_290141771.1">
    <property type="nucleotide sequence ID" value="NZ_CP101620.1"/>
</dbReference>
<evidence type="ECO:0000313" key="6">
    <source>
        <dbReference type="EMBL" id="UTY40350.1"/>
    </source>
</evidence>
<evidence type="ECO:0000259" key="5">
    <source>
        <dbReference type="Pfam" id="PF25137"/>
    </source>
</evidence>
<dbReference type="PROSITE" id="PS00060">
    <property type="entry name" value="ADH_IRON_2"/>
    <property type="match status" value="1"/>
</dbReference>
<gene>
    <name evidence="6" type="ORF">NMU03_06090</name>
</gene>
<dbReference type="InterPro" id="IPR039697">
    <property type="entry name" value="Alcohol_dehydrogenase_Fe"/>
</dbReference>
<dbReference type="Gene3D" id="3.40.50.1970">
    <property type="match status" value="1"/>
</dbReference>
<proteinExistence type="inferred from homology"/>
<evidence type="ECO:0000259" key="4">
    <source>
        <dbReference type="Pfam" id="PF00465"/>
    </source>
</evidence>
<keyword evidence="7" id="KW-1185">Reference proteome</keyword>
<evidence type="ECO:0000313" key="7">
    <source>
        <dbReference type="Proteomes" id="UP001060112"/>
    </source>
</evidence>
<dbReference type="Pfam" id="PF00465">
    <property type="entry name" value="Fe-ADH"/>
    <property type="match status" value="1"/>
</dbReference>
<accession>A0ABY5I8U3</accession>
<feature type="domain" description="Fe-containing alcohol dehydrogenase-like C-terminal" evidence="5">
    <location>
        <begin position="186"/>
        <end position="385"/>
    </location>
</feature>
<dbReference type="PANTHER" id="PTHR11496:SF102">
    <property type="entry name" value="ALCOHOL DEHYDROGENASE 4"/>
    <property type="match status" value="1"/>
</dbReference>
<dbReference type="EMBL" id="CP101620">
    <property type="protein sequence ID" value="UTY40350.1"/>
    <property type="molecule type" value="Genomic_DNA"/>
</dbReference>
<reference evidence="6" key="1">
    <citation type="submission" date="2022-07" db="EMBL/GenBank/DDBJ databases">
        <title>Faecal culturing of patients with breast cancer.</title>
        <authorList>
            <person name="Teng N.M.Y."/>
            <person name="Kiu R."/>
            <person name="Evans R."/>
            <person name="Baker D.J."/>
            <person name="Zenner C."/>
            <person name="Robinson S.D."/>
            <person name="Hall L.J."/>
        </authorList>
    </citation>
    <scope>NUCLEOTIDE SEQUENCE</scope>
    <source>
        <strain evidence="6">LH1062</strain>
    </source>
</reference>
<sequence length="389" mass="42986">MYFEFVNKTKVCAGKNALSQLEYECQQYHMKHPLILTDDVLYKLKYVDIITKHLTLEISLFTNIPVDSSIHTIEEIKDYYIKEQCDGIIALGGGSVLDTAKGVYLMLSQDCQSIEDILGFEDIPLGKDIPFFAIPTTSGTGSEATCVAVVSHPEKKVKLEIISQHIQSHVAFLDPVLTQNLPIKTTVSTGIDALTHAIEAYTCSQKNPISDGYAISAIRTISQNILEILEHPKDADIRLNLALASYEAGCSFSNSMVGIVHAIGHALGAVCHIPHGDAMSMLLVPCMRYNLDVNKDLYADLLLYLGQIDLYTQTPKDQLGEKAIDYITSLLQTLHEKAALPISLQSIENLNDNIDEIVEKALNDGALIVNNKYASKQDIRNILEGHYGY</sequence>
<dbReference type="Gene3D" id="1.20.1090.10">
    <property type="entry name" value="Dehydroquinate synthase-like - alpha domain"/>
    <property type="match status" value="1"/>
</dbReference>
<dbReference type="InterPro" id="IPR056798">
    <property type="entry name" value="ADH_Fe_C"/>
</dbReference>
<name>A0ABY5I8U3_9FIRM</name>
<protein>
    <submittedName>
        <fullName evidence="6">Iron-containing alcohol dehydrogenase</fullName>
    </submittedName>
</protein>
<feature type="domain" description="Alcohol dehydrogenase iron-type/glycerol dehydrogenase GldA" evidence="4">
    <location>
        <begin position="9"/>
        <end position="175"/>
    </location>
</feature>
<dbReference type="PANTHER" id="PTHR11496">
    <property type="entry name" value="ALCOHOL DEHYDROGENASE"/>
    <property type="match status" value="1"/>
</dbReference>
<dbReference type="SUPFAM" id="SSF56796">
    <property type="entry name" value="Dehydroquinate synthase-like"/>
    <property type="match status" value="1"/>
</dbReference>
<comment type="similarity">
    <text evidence="1">Belongs to the iron-containing alcohol dehydrogenase family.</text>
</comment>
<dbReference type="InterPro" id="IPR018211">
    <property type="entry name" value="ADH_Fe_CS"/>
</dbReference>